<evidence type="ECO:0000313" key="2">
    <source>
        <dbReference type="Proteomes" id="UP000006286"/>
    </source>
</evidence>
<accession>K0CA68</accession>
<protein>
    <submittedName>
        <fullName evidence="1">Uncharacterized protein</fullName>
    </submittedName>
</protein>
<evidence type="ECO:0000313" key="1">
    <source>
        <dbReference type="EMBL" id="AFT69523.1"/>
    </source>
</evidence>
<keyword evidence="2" id="KW-1185">Reference proteome</keyword>
<name>K0CA68_ALCDB</name>
<gene>
    <name evidence="1" type="ordered locus">B5T_01240</name>
</gene>
<organism evidence="1 2">
    <name type="scientific">Alcanivorax dieselolei (strain DSM 16502 / CGMCC 1.3690 / MCCC 1A00001 / B-5)</name>
    <name type="common">Alloalcanivorax dieselolei</name>
    <dbReference type="NCBI Taxonomy" id="930169"/>
    <lineage>
        <taxon>Bacteria</taxon>
        <taxon>Pseudomonadati</taxon>
        <taxon>Pseudomonadota</taxon>
        <taxon>Gammaproteobacteria</taxon>
        <taxon>Oceanospirillales</taxon>
        <taxon>Alcanivoracaceae</taxon>
        <taxon>Alloalcanivorax</taxon>
    </lineage>
</organism>
<sequence length="40" mass="4668">MPTNIQSLKLAIEEWLIRNQIDKDTLSYEISDVVTVENFT</sequence>
<dbReference type="EMBL" id="CP003466">
    <property type="protein sequence ID" value="AFT69523.1"/>
    <property type="molecule type" value="Genomic_DNA"/>
</dbReference>
<dbReference type="HOGENOM" id="CLU_3283793_0_0_6"/>
<dbReference type="PATRIC" id="fig|930169.3.peg.1218"/>
<dbReference type="AlphaFoldDB" id="K0CA68"/>
<dbReference type="Proteomes" id="UP000006286">
    <property type="component" value="Chromosome"/>
</dbReference>
<dbReference type="KEGG" id="adi:B5T_01240"/>
<proteinExistence type="predicted"/>
<reference evidence="1 2" key="1">
    <citation type="journal article" date="2012" name="J. Bacteriol.">
        <title>Complete genome sequence of Alcanivorax dieselolei type strain B5.</title>
        <authorList>
            <person name="Lai Q."/>
            <person name="Li W."/>
            <person name="Shao Z."/>
        </authorList>
    </citation>
    <scope>NUCLEOTIDE SEQUENCE [LARGE SCALE GENOMIC DNA]</scope>
    <source>
        <strain evidence="2">DSM 16502 / CGMCC 1.3690 / B-5</strain>
    </source>
</reference>